<sequence length="156" mass="16705">MPNYRRGAQNPPTPKAAATLHSAVSSELRAPSSELQAPCSEREPPKSSPRPPKAAVAVAAVAAAAVFVLRAPMELRSDVSHPVPACRTPITNYWISLALLELLEVACCSCKPFHIVSFKLRFETLTPWVRNCCKSRLLSTGGLPDNSSLGDCSASH</sequence>
<evidence type="ECO:0000313" key="2">
    <source>
        <dbReference type="EMBL" id="KAJ1090946.1"/>
    </source>
</evidence>
<dbReference type="EMBL" id="JANPWB010000015">
    <property type="protein sequence ID" value="KAJ1090946.1"/>
    <property type="molecule type" value="Genomic_DNA"/>
</dbReference>
<reference evidence="2" key="1">
    <citation type="journal article" date="2022" name="bioRxiv">
        <title>Sequencing and chromosome-scale assembly of the giantPleurodeles waltlgenome.</title>
        <authorList>
            <person name="Brown T."/>
            <person name="Elewa A."/>
            <person name="Iarovenko S."/>
            <person name="Subramanian E."/>
            <person name="Araus A.J."/>
            <person name="Petzold A."/>
            <person name="Susuki M."/>
            <person name="Suzuki K.-i.T."/>
            <person name="Hayashi T."/>
            <person name="Toyoda A."/>
            <person name="Oliveira C."/>
            <person name="Osipova E."/>
            <person name="Leigh N.D."/>
            <person name="Simon A."/>
            <person name="Yun M.H."/>
        </authorList>
    </citation>
    <scope>NUCLEOTIDE SEQUENCE</scope>
    <source>
        <strain evidence="2">20211129_DDA</strain>
        <tissue evidence="2">Liver</tissue>
    </source>
</reference>
<organism evidence="2 3">
    <name type="scientific">Pleurodeles waltl</name>
    <name type="common">Iberian ribbed newt</name>
    <dbReference type="NCBI Taxonomy" id="8319"/>
    <lineage>
        <taxon>Eukaryota</taxon>
        <taxon>Metazoa</taxon>
        <taxon>Chordata</taxon>
        <taxon>Craniata</taxon>
        <taxon>Vertebrata</taxon>
        <taxon>Euteleostomi</taxon>
        <taxon>Amphibia</taxon>
        <taxon>Batrachia</taxon>
        <taxon>Caudata</taxon>
        <taxon>Salamandroidea</taxon>
        <taxon>Salamandridae</taxon>
        <taxon>Pleurodelinae</taxon>
        <taxon>Pleurodeles</taxon>
    </lineage>
</organism>
<accession>A0AAV7LH33</accession>
<comment type="caution">
    <text evidence="2">The sequence shown here is derived from an EMBL/GenBank/DDBJ whole genome shotgun (WGS) entry which is preliminary data.</text>
</comment>
<keyword evidence="3" id="KW-1185">Reference proteome</keyword>
<evidence type="ECO:0000313" key="3">
    <source>
        <dbReference type="Proteomes" id="UP001066276"/>
    </source>
</evidence>
<evidence type="ECO:0000256" key="1">
    <source>
        <dbReference type="SAM" id="MobiDB-lite"/>
    </source>
</evidence>
<dbReference type="AlphaFoldDB" id="A0AAV7LH33"/>
<name>A0AAV7LH33_PLEWA</name>
<protein>
    <submittedName>
        <fullName evidence="2">Uncharacterized protein</fullName>
    </submittedName>
</protein>
<proteinExistence type="predicted"/>
<gene>
    <name evidence="2" type="ORF">NDU88_004074</name>
</gene>
<feature type="region of interest" description="Disordered" evidence="1">
    <location>
        <begin position="1"/>
        <end position="52"/>
    </location>
</feature>
<dbReference type="Proteomes" id="UP001066276">
    <property type="component" value="Chromosome 11"/>
</dbReference>